<evidence type="ECO:0000313" key="2">
    <source>
        <dbReference type="Proteomes" id="UP000483820"/>
    </source>
</evidence>
<reference evidence="1 2" key="1">
    <citation type="submission" date="2019-12" db="EMBL/GenBank/DDBJ databases">
        <title>Chromosome-level assembly of the Caenorhabditis remanei genome.</title>
        <authorList>
            <person name="Teterina A.A."/>
            <person name="Willis J.H."/>
            <person name="Phillips P.C."/>
        </authorList>
    </citation>
    <scope>NUCLEOTIDE SEQUENCE [LARGE SCALE GENOMIC DNA]</scope>
    <source>
        <strain evidence="1 2">PX506</strain>
        <tissue evidence="1">Whole organism</tissue>
    </source>
</reference>
<evidence type="ECO:0000313" key="1">
    <source>
        <dbReference type="EMBL" id="KAF1768756.1"/>
    </source>
</evidence>
<protein>
    <recommendedName>
        <fullName evidence="3">F-box associated domain-containing protein</fullName>
    </recommendedName>
</protein>
<dbReference type="GeneID" id="9820998"/>
<dbReference type="PANTHER" id="PTHR21503">
    <property type="entry name" value="F-BOX-CONTAINING HYPOTHETICAL PROTEIN C.ELEGANS"/>
    <property type="match status" value="1"/>
</dbReference>
<sequence length="366" mass="42956">MNFRVKRDMSVMEIFEKSQKSLELKEQISSSSIAISCLLVENYFDFIHISIAKEDKDFSGWIIRNSDELDEDEDYENMVIGDTVFLNPEDEGDQLTLFHENRFTGAISLLKSLFEIFTGPILDATFLTGTLPTPEISQFIIDAFHLNRLKECEKVMLYDNREGSTRQVDEVLELATGLKFLDLRCPLPDEWSNPRVLQVEKLRAWPAEWFTKTDLLENLNCEVAQINETNLDCHAFTEFMLKWQASDDRRLKMLEISFDGDWEEFNTRGLEVEEWNKQERDSHFPDLLGAPTDPWFNCEFASDIRRKDGLLASFWRRENSFHFVVWHDLHPIVTLNPNPEQLVKLEDLEFVGDEEEEEEDEEEDEE</sequence>
<dbReference type="KEGG" id="crq:GCK72_000569"/>
<comment type="caution">
    <text evidence="1">The sequence shown here is derived from an EMBL/GenBank/DDBJ whole genome shotgun (WGS) entry which is preliminary data.</text>
</comment>
<dbReference type="CTD" id="9820998"/>
<dbReference type="RefSeq" id="XP_003109373.2">
    <property type="nucleotide sequence ID" value="XM_003109325.2"/>
</dbReference>
<dbReference type="PANTHER" id="PTHR21503:SF11">
    <property type="entry name" value="FBA_2 DOMAIN-CONTAINING PROTEIN"/>
    <property type="match status" value="1"/>
</dbReference>
<gene>
    <name evidence="1" type="ORF">GCK72_000569</name>
</gene>
<name>A0A6A5HQ08_CAERE</name>
<dbReference type="Proteomes" id="UP000483820">
    <property type="component" value="Chromosome I"/>
</dbReference>
<accession>A0A6A5HQ08</accession>
<dbReference type="AlphaFoldDB" id="A0A6A5HQ08"/>
<evidence type="ECO:0008006" key="3">
    <source>
        <dbReference type="Google" id="ProtNLM"/>
    </source>
</evidence>
<dbReference type="EMBL" id="WUAV01000001">
    <property type="protein sequence ID" value="KAF1768756.1"/>
    <property type="molecule type" value="Genomic_DNA"/>
</dbReference>
<proteinExistence type="predicted"/>
<organism evidence="1 2">
    <name type="scientific">Caenorhabditis remanei</name>
    <name type="common">Caenorhabditis vulgaris</name>
    <dbReference type="NCBI Taxonomy" id="31234"/>
    <lineage>
        <taxon>Eukaryota</taxon>
        <taxon>Metazoa</taxon>
        <taxon>Ecdysozoa</taxon>
        <taxon>Nematoda</taxon>
        <taxon>Chromadorea</taxon>
        <taxon>Rhabditida</taxon>
        <taxon>Rhabditina</taxon>
        <taxon>Rhabditomorpha</taxon>
        <taxon>Rhabditoidea</taxon>
        <taxon>Rhabditidae</taxon>
        <taxon>Peloderinae</taxon>
        <taxon>Caenorhabditis</taxon>
    </lineage>
</organism>